<protein>
    <submittedName>
        <fullName evidence="2">Uncharacterized protein</fullName>
    </submittedName>
</protein>
<reference evidence="2" key="2">
    <citation type="journal article" date="2023" name="Commun. Biol.">
        <title>Intrasexual cuticular hydrocarbon dimorphism in a wasp sheds light on hydrocarbon biosynthesis genes in Hymenoptera.</title>
        <authorList>
            <person name="Moris V.C."/>
            <person name="Podsiadlowski L."/>
            <person name="Martin S."/>
            <person name="Oeyen J.P."/>
            <person name="Donath A."/>
            <person name="Petersen M."/>
            <person name="Wilbrandt J."/>
            <person name="Misof B."/>
            <person name="Liedtke D."/>
            <person name="Thamm M."/>
            <person name="Scheiner R."/>
            <person name="Schmitt T."/>
            <person name="Niehuis O."/>
        </authorList>
    </citation>
    <scope>NUCLEOTIDE SEQUENCE</scope>
    <source>
        <strain evidence="2">GBR_01_08_01A</strain>
    </source>
</reference>
<gene>
    <name evidence="2" type="ORF">KPH14_002209</name>
</gene>
<dbReference type="EMBL" id="JAIFRP010000038">
    <property type="protein sequence ID" value="KAK2581725.1"/>
    <property type="molecule type" value="Genomic_DNA"/>
</dbReference>
<sequence length="186" mass="22499">MSAIAVWPYDLHDENVKPWKIKTLMTLTLEEIFVYYLQPLFAFSLRLTNPPAMFTLGKLCNLMKIRYPRYLSKVDLKPRENLIDETHEKEEDVESEDEEEDEENEDEEKDEENEDEEEDEDNEDEEEDEDNKDEEEDEDNEDEEEDEDNEDEEEDEENEDEDEQEEEQKKEKEEGDEEEEDEEKPI</sequence>
<dbReference type="Proteomes" id="UP001258017">
    <property type="component" value="Unassembled WGS sequence"/>
</dbReference>
<name>A0AAD9RLL5_9HYME</name>
<reference evidence="2" key="1">
    <citation type="submission" date="2021-08" db="EMBL/GenBank/DDBJ databases">
        <authorList>
            <person name="Misof B."/>
            <person name="Oliver O."/>
            <person name="Podsiadlowski L."/>
            <person name="Donath A."/>
            <person name="Peters R."/>
            <person name="Mayer C."/>
            <person name="Rust J."/>
            <person name="Gunkel S."/>
            <person name="Lesny P."/>
            <person name="Martin S."/>
            <person name="Oeyen J.P."/>
            <person name="Petersen M."/>
            <person name="Panagiotis P."/>
            <person name="Wilbrandt J."/>
            <person name="Tanja T."/>
        </authorList>
    </citation>
    <scope>NUCLEOTIDE SEQUENCE</scope>
    <source>
        <strain evidence="2">GBR_01_08_01A</strain>
        <tissue evidence="2">Thorax + abdomen</tissue>
    </source>
</reference>
<evidence type="ECO:0000256" key="1">
    <source>
        <dbReference type="SAM" id="MobiDB-lite"/>
    </source>
</evidence>
<feature type="compositionally biased region" description="Acidic residues" evidence="1">
    <location>
        <begin position="91"/>
        <end position="166"/>
    </location>
</feature>
<proteinExistence type="predicted"/>
<accession>A0AAD9RLL5</accession>
<dbReference type="AlphaFoldDB" id="A0AAD9RLL5"/>
<keyword evidence="3" id="KW-1185">Reference proteome</keyword>
<comment type="caution">
    <text evidence="2">The sequence shown here is derived from an EMBL/GenBank/DDBJ whole genome shotgun (WGS) entry which is preliminary data.</text>
</comment>
<organism evidence="2 3">
    <name type="scientific">Odynerus spinipes</name>
    <dbReference type="NCBI Taxonomy" id="1348599"/>
    <lineage>
        <taxon>Eukaryota</taxon>
        <taxon>Metazoa</taxon>
        <taxon>Ecdysozoa</taxon>
        <taxon>Arthropoda</taxon>
        <taxon>Hexapoda</taxon>
        <taxon>Insecta</taxon>
        <taxon>Pterygota</taxon>
        <taxon>Neoptera</taxon>
        <taxon>Endopterygota</taxon>
        <taxon>Hymenoptera</taxon>
        <taxon>Apocrita</taxon>
        <taxon>Aculeata</taxon>
        <taxon>Vespoidea</taxon>
        <taxon>Vespidae</taxon>
        <taxon>Eumeninae</taxon>
        <taxon>Odynerus</taxon>
    </lineage>
</organism>
<feature type="region of interest" description="Disordered" evidence="1">
    <location>
        <begin position="82"/>
        <end position="186"/>
    </location>
</feature>
<feature type="compositionally biased region" description="Acidic residues" evidence="1">
    <location>
        <begin position="174"/>
        <end position="186"/>
    </location>
</feature>
<evidence type="ECO:0000313" key="3">
    <source>
        <dbReference type="Proteomes" id="UP001258017"/>
    </source>
</evidence>
<evidence type="ECO:0000313" key="2">
    <source>
        <dbReference type="EMBL" id="KAK2581725.1"/>
    </source>
</evidence>